<dbReference type="PANTHER" id="PTHR46317">
    <property type="entry name" value="HYDROLASE OF PHP SUPERFAMILY-RELATED PROTEIN"/>
    <property type="match status" value="1"/>
</dbReference>
<dbReference type="EMBL" id="WUQX01000003">
    <property type="protein sequence ID" value="MXP79024.1"/>
    <property type="molecule type" value="Genomic_DNA"/>
</dbReference>
<reference evidence="5 6" key="1">
    <citation type="submission" date="2019-12" db="EMBL/GenBank/DDBJ databases">
        <title>Sporaefaciens musculi gen. nov., sp. nov., a novel bacterium isolated from the caecum of an obese mouse.</title>
        <authorList>
            <person name="Rasmussen T.S."/>
            <person name="Streidl T."/>
            <person name="Hitch T.C.A."/>
            <person name="Wortmann E."/>
            <person name="Deptula P."/>
            <person name="Hansen M."/>
            <person name="Nielsen D.S."/>
            <person name="Clavel T."/>
            <person name="Vogensen F.K."/>
        </authorList>
    </citation>
    <scope>NUCLEOTIDE SEQUENCE [LARGE SCALE GENOMIC DNA]</scope>
    <source>
        <strain evidence="5 6">WCA-9-b2</strain>
        <plasmid evidence="5">unnamed</plasmid>
    </source>
</reference>
<dbReference type="GO" id="GO:0046872">
    <property type="term" value="F:metal ion binding"/>
    <property type="evidence" value="ECO:0007669"/>
    <property type="project" value="UniProtKB-KW"/>
</dbReference>
<evidence type="ECO:0000256" key="2">
    <source>
        <dbReference type="ARBA" id="ARBA00022723"/>
    </source>
</evidence>
<evidence type="ECO:0000256" key="1">
    <source>
        <dbReference type="ARBA" id="ARBA00009275"/>
    </source>
</evidence>
<keyword evidence="6" id="KW-1185">Reference proteome</keyword>
<dbReference type="PIRSF" id="PIRSF005902">
    <property type="entry name" value="DNase_TatD"/>
    <property type="match status" value="1"/>
</dbReference>
<dbReference type="SUPFAM" id="SSF51556">
    <property type="entry name" value="Metallo-dependent hydrolases"/>
    <property type="match status" value="1"/>
</dbReference>
<evidence type="ECO:0000313" key="5">
    <source>
        <dbReference type="EMBL" id="MXP79024.1"/>
    </source>
</evidence>
<keyword evidence="3" id="KW-0378">Hydrolase</keyword>
<dbReference type="Gene3D" id="3.20.20.140">
    <property type="entry name" value="Metal-dependent hydrolases"/>
    <property type="match status" value="1"/>
</dbReference>
<dbReference type="AlphaFoldDB" id="A0A7X3MM79"/>
<dbReference type="Pfam" id="PF01026">
    <property type="entry name" value="TatD_DNase"/>
    <property type="match status" value="1"/>
</dbReference>
<feature type="binding site" evidence="4">
    <location>
        <position position="125"/>
    </location>
    <ligand>
        <name>a divalent metal cation</name>
        <dbReference type="ChEBI" id="CHEBI:60240"/>
        <label>2</label>
    </ligand>
</feature>
<organism evidence="5 6">
    <name type="scientific">Sporofaciens musculi</name>
    <dbReference type="NCBI Taxonomy" id="2681861"/>
    <lineage>
        <taxon>Bacteria</taxon>
        <taxon>Bacillati</taxon>
        <taxon>Bacillota</taxon>
        <taxon>Clostridia</taxon>
        <taxon>Lachnospirales</taxon>
        <taxon>Lachnospiraceae</taxon>
        <taxon>Sporofaciens</taxon>
    </lineage>
</organism>
<dbReference type="InterPro" id="IPR001130">
    <property type="entry name" value="TatD-like"/>
</dbReference>
<name>A0A7X3MM79_9FIRM</name>
<feature type="binding site" evidence="4">
    <location>
        <position position="195"/>
    </location>
    <ligand>
        <name>a divalent metal cation</name>
        <dbReference type="ChEBI" id="CHEBI:60240"/>
        <label>1</label>
    </ligand>
</feature>
<sequence>MFEFSMDAHMHFDLYENRDKVLEYIESKKSYTIAVTNLPELFQRYDKKYADKKFVKIALGFHPELVAEYKYQQVLFHQLVDKTRFIGEVGLDFAGASDIEKNSQIAVFQNILSWCTNKEKILSVHSRAASKEVISILDGFNGKVILHWYSGRIMDLETALSRGYYLSVNHQMLESERGRNIVNKLPVDRILIESDAPFTKGMKSKYTLNFNEKIYLYLANRYNQEIDIVKKRIKANFAEVLNSILD</sequence>
<feature type="binding site" evidence="4">
    <location>
        <position position="88"/>
    </location>
    <ligand>
        <name>a divalent metal cation</name>
        <dbReference type="ChEBI" id="CHEBI:60240"/>
        <label>1</label>
    </ligand>
</feature>
<keyword evidence="2 4" id="KW-0479">Metal-binding</keyword>
<evidence type="ECO:0000256" key="4">
    <source>
        <dbReference type="PIRSR" id="PIRSR005902-1"/>
    </source>
</evidence>
<proteinExistence type="inferred from homology"/>
<evidence type="ECO:0000256" key="3">
    <source>
        <dbReference type="ARBA" id="ARBA00022801"/>
    </source>
</evidence>
<dbReference type="RefSeq" id="WP_159757526.1">
    <property type="nucleotide sequence ID" value="NZ_WUQX01000003.1"/>
</dbReference>
<accession>A0A7X3MM79</accession>
<protein>
    <submittedName>
        <fullName evidence="5">TatD family deoxyribonuclease</fullName>
    </submittedName>
</protein>
<geneLocation type="plasmid" evidence="5">
    <name>unnamed</name>
</geneLocation>
<gene>
    <name evidence="5" type="ORF">GN277_28085</name>
</gene>
<feature type="binding site" evidence="4">
    <location>
        <position position="147"/>
    </location>
    <ligand>
        <name>a divalent metal cation</name>
        <dbReference type="ChEBI" id="CHEBI:60240"/>
        <label>2</label>
    </ligand>
</feature>
<feature type="binding site" evidence="4">
    <location>
        <position position="9"/>
    </location>
    <ligand>
        <name>a divalent metal cation</name>
        <dbReference type="ChEBI" id="CHEBI:60240"/>
        <label>1</label>
    </ligand>
</feature>
<dbReference type="InterPro" id="IPR032466">
    <property type="entry name" value="Metal_Hydrolase"/>
</dbReference>
<dbReference type="GO" id="GO:0016788">
    <property type="term" value="F:hydrolase activity, acting on ester bonds"/>
    <property type="evidence" value="ECO:0007669"/>
    <property type="project" value="InterPro"/>
</dbReference>
<comment type="similarity">
    <text evidence="1">Belongs to the metallo-dependent hydrolases superfamily. TatD-type hydrolase family.</text>
</comment>
<dbReference type="PANTHER" id="PTHR46317:SF1">
    <property type="entry name" value="HYDROLASE, TATD FAMILY"/>
    <property type="match status" value="1"/>
</dbReference>
<evidence type="ECO:0000313" key="6">
    <source>
        <dbReference type="Proteomes" id="UP000460412"/>
    </source>
</evidence>
<dbReference type="Proteomes" id="UP000460412">
    <property type="component" value="Unassembled WGS sequence"/>
</dbReference>
<comment type="caution">
    <text evidence="5">The sequence shown here is derived from an EMBL/GenBank/DDBJ whole genome shotgun (WGS) entry which is preliminary data.</text>
</comment>
<keyword evidence="5" id="KW-0614">Plasmid</keyword>
<feature type="binding site" evidence="4">
    <location>
        <position position="11"/>
    </location>
    <ligand>
        <name>a divalent metal cation</name>
        <dbReference type="ChEBI" id="CHEBI:60240"/>
        <label>1</label>
    </ligand>
</feature>